<sequence length="764" mass="86210">MNNLRGAATVRKDGCILIGKTVTCDGFALERSIRIQTNINRLKDFSTSKGKQGKIVLSQETHDKLLEQSPDIKSRREQFVVLPADGSCHTVENIQICLFPSGYMPGSVMPVIRTENSINVMYSSDFSCTPNLSQLSFPEIDVLVVDVKSGNFDSNSADVSGVVSLIQKVQPALVITYSSQDGNARLLAEYIENNLGIEASFEEQPVGLAWGGTDGTRTTSQSATRTTPVSSTSLKRLIVVVPSENQNAHSWKPLVEELKEETALTESEWLLWDKHKLHDWSFERGINLSTQLKAQIDAKWQKDGAFEEVILVGHSLGGILVRQAYLLASGDYHDLGYNQSPWYKYVSRFVLFASPNRGLDPTQSRIWQIARAVEKATSFSLRSLMPLQDFVKGSAFITNLRIDWIRHFSKFYYPLTVVQLLGAKDGNITRDDSVDLDQFPDAFHVDVPDAENTNIHCIDQAEDRVERYKLIREAIFKERLLDRNTNLEPSIAKNNVVFILHGIRASNSGWVEQVKEKIGLEDPDTVVITPSYDYFSAFNFVLPGLRQINVDWFQDEYSYYFAKYPDTNFHFIGHSNGTYILGETLKKLSGMKFQRVYLAGSVLPRDYPWKEKFDKDQVEMLCNARSSSDWPVGILCNGLRGVGMRDIGTGGFDGFLMGDNRLKELCYFNGDHGKPVEESNHNSIIQYILTGIISKPEGLKSEAEISKFQFFSRFSPFASRLIIIGFIIVDLILIIYNFSVIKLAIILMTHVLIFWVIRILLSVI</sequence>
<keyword evidence="1" id="KW-0812">Transmembrane</keyword>
<evidence type="ECO:0000256" key="1">
    <source>
        <dbReference type="SAM" id="Phobius"/>
    </source>
</evidence>
<keyword evidence="3" id="KW-1185">Reference proteome</keyword>
<dbReference type="KEGG" id="csg:Cylst_2476"/>
<dbReference type="EMBL" id="CP003642">
    <property type="protein sequence ID" value="AFZ24689.1"/>
    <property type="molecule type" value="Genomic_DNA"/>
</dbReference>
<dbReference type="OrthoDB" id="582315at2"/>
<feature type="transmembrane region" description="Helical" evidence="1">
    <location>
        <begin position="717"/>
        <end position="736"/>
    </location>
</feature>
<evidence type="ECO:0000313" key="2">
    <source>
        <dbReference type="EMBL" id="AFZ24689.1"/>
    </source>
</evidence>
<dbReference type="SUPFAM" id="SSF53474">
    <property type="entry name" value="alpha/beta-Hydrolases"/>
    <property type="match status" value="2"/>
</dbReference>
<proteinExistence type="predicted"/>
<gene>
    <name evidence="2" type="ORF">Cylst_2476</name>
</gene>
<dbReference type="STRING" id="56107.Cylst_2476"/>
<protein>
    <submittedName>
        <fullName evidence="2">Uncharacterized protein</fullName>
    </submittedName>
</protein>
<dbReference type="eggNOG" id="COG1236">
    <property type="taxonomic scope" value="Bacteria"/>
</dbReference>
<dbReference type="Gene3D" id="3.60.15.10">
    <property type="entry name" value="Ribonuclease Z/Hydroxyacylglutathione hydrolase-like"/>
    <property type="match status" value="1"/>
</dbReference>
<dbReference type="eggNOG" id="COG1075">
    <property type="taxonomic scope" value="Bacteria"/>
</dbReference>
<dbReference type="InterPro" id="IPR029058">
    <property type="entry name" value="AB_hydrolase_fold"/>
</dbReference>
<organism evidence="2 3">
    <name type="scientific">Cylindrospermum stagnale PCC 7417</name>
    <dbReference type="NCBI Taxonomy" id="56107"/>
    <lineage>
        <taxon>Bacteria</taxon>
        <taxon>Bacillati</taxon>
        <taxon>Cyanobacteriota</taxon>
        <taxon>Cyanophyceae</taxon>
        <taxon>Nostocales</taxon>
        <taxon>Nostocaceae</taxon>
        <taxon>Cylindrospermum</taxon>
    </lineage>
</organism>
<keyword evidence="1" id="KW-0472">Membrane</keyword>
<dbReference type="InterPro" id="IPR036866">
    <property type="entry name" value="RibonucZ/Hydroxyglut_hydro"/>
</dbReference>
<dbReference type="AlphaFoldDB" id="K9WXZ2"/>
<dbReference type="HOGENOM" id="CLU_365132_0_0_3"/>
<dbReference type="Gene3D" id="3.40.50.1820">
    <property type="entry name" value="alpha/beta hydrolase"/>
    <property type="match status" value="2"/>
</dbReference>
<keyword evidence="1" id="KW-1133">Transmembrane helix</keyword>
<accession>K9WXZ2</accession>
<dbReference type="PATRIC" id="fig|56107.3.peg.2736"/>
<evidence type="ECO:0000313" key="3">
    <source>
        <dbReference type="Proteomes" id="UP000010475"/>
    </source>
</evidence>
<name>K9WXZ2_9NOST</name>
<dbReference type="RefSeq" id="WP_015207943.1">
    <property type="nucleotide sequence ID" value="NC_019757.1"/>
</dbReference>
<feature type="transmembrane region" description="Helical" evidence="1">
    <location>
        <begin position="743"/>
        <end position="761"/>
    </location>
</feature>
<dbReference type="Proteomes" id="UP000010475">
    <property type="component" value="Chromosome"/>
</dbReference>
<dbReference type="SUPFAM" id="SSF56281">
    <property type="entry name" value="Metallo-hydrolase/oxidoreductase"/>
    <property type="match status" value="1"/>
</dbReference>
<reference evidence="2 3" key="1">
    <citation type="submission" date="2012-06" db="EMBL/GenBank/DDBJ databases">
        <title>Finished chromosome of genome of Cylindrospermum stagnale PCC 7417.</title>
        <authorList>
            <consortium name="US DOE Joint Genome Institute"/>
            <person name="Gugger M."/>
            <person name="Coursin T."/>
            <person name="Rippka R."/>
            <person name="Tandeau De Marsac N."/>
            <person name="Huntemann M."/>
            <person name="Wei C.-L."/>
            <person name="Han J."/>
            <person name="Detter J.C."/>
            <person name="Han C."/>
            <person name="Tapia R."/>
            <person name="Chen A."/>
            <person name="Kyrpides N."/>
            <person name="Mavromatis K."/>
            <person name="Markowitz V."/>
            <person name="Szeto E."/>
            <person name="Ivanova N."/>
            <person name="Pagani I."/>
            <person name="Pati A."/>
            <person name="Goodwin L."/>
            <person name="Nordberg H.P."/>
            <person name="Cantor M.N."/>
            <person name="Hua S.X."/>
            <person name="Woyke T."/>
            <person name="Kerfeld C.A."/>
        </authorList>
    </citation>
    <scope>NUCLEOTIDE SEQUENCE [LARGE SCALE GENOMIC DNA]</scope>
    <source>
        <strain evidence="2 3">PCC 7417</strain>
    </source>
</reference>